<dbReference type="SUPFAM" id="SSF53300">
    <property type="entry name" value="vWA-like"/>
    <property type="match status" value="1"/>
</dbReference>
<feature type="compositionally biased region" description="Polar residues" evidence="3">
    <location>
        <begin position="223"/>
        <end position="236"/>
    </location>
</feature>
<dbReference type="GO" id="GO:0006886">
    <property type="term" value="P:intracellular protein transport"/>
    <property type="evidence" value="ECO:0007669"/>
    <property type="project" value="InterPro"/>
</dbReference>
<dbReference type="PROSITE" id="PS51419">
    <property type="entry name" value="RAB"/>
    <property type="match status" value="1"/>
</dbReference>
<dbReference type="InterPro" id="IPR036465">
    <property type="entry name" value="vWFA_dom_sf"/>
</dbReference>
<dbReference type="OrthoDB" id="1724672at2759"/>
<keyword evidence="5" id="KW-1185">Reference proteome</keyword>
<feature type="compositionally biased region" description="Pro residues" evidence="3">
    <location>
        <begin position="285"/>
        <end position="295"/>
    </location>
</feature>
<reference evidence="4 5" key="1">
    <citation type="journal article" date="2017" name="Nat. Ecol. Evol.">
        <title>Scallop genome provides insights into evolution of bilaterian karyotype and development.</title>
        <authorList>
            <person name="Wang S."/>
            <person name="Zhang J."/>
            <person name="Jiao W."/>
            <person name="Li J."/>
            <person name="Xun X."/>
            <person name="Sun Y."/>
            <person name="Guo X."/>
            <person name="Huan P."/>
            <person name="Dong B."/>
            <person name="Zhang L."/>
            <person name="Hu X."/>
            <person name="Sun X."/>
            <person name="Wang J."/>
            <person name="Zhao C."/>
            <person name="Wang Y."/>
            <person name="Wang D."/>
            <person name="Huang X."/>
            <person name="Wang R."/>
            <person name="Lv J."/>
            <person name="Li Y."/>
            <person name="Zhang Z."/>
            <person name="Liu B."/>
            <person name="Lu W."/>
            <person name="Hui Y."/>
            <person name="Liang J."/>
            <person name="Zhou Z."/>
            <person name="Hou R."/>
            <person name="Li X."/>
            <person name="Liu Y."/>
            <person name="Li H."/>
            <person name="Ning X."/>
            <person name="Lin Y."/>
            <person name="Zhao L."/>
            <person name="Xing Q."/>
            <person name="Dou J."/>
            <person name="Li Y."/>
            <person name="Mao J."/>
            <person name="Guo H."/>
            <person name="Dou H."/>
            <person name="Li T."/>
            <person name="Mu C."/>
            <person name="Jiang W."/>
            <person name="Fu Q."/>
            <person name="Fu X."/>
            <person name="Miao Y."/>
            <person name="Liu J."/>
            <person name="Yu Q."/>
            <person name="Li R."/>
            <person name="Liao H."/>
            <person name="Li X."/>
            <person name="Kong Y."/>
            <person name="Jiang Z."/>
            <person name="Chourrout D."/>
            <person name="Li R."/>
            <person name="Bao Z."/>
        </authorList>
    </citation>
    <scope>NUCLEOTIDE SEQUENCE [LARGE SCALE GENOMIC DNA]</scope>
    <source>
        <strain evidence="4 5">PY_sf001</strain>
    </source>
</reference>
<accession>A0A210QA53</accession>
<protein>
    <submittedName>
        <fullName evidence="4">Circularly permutated Ras protein 1</fullName>
    </submittedName>
</protein>
<dbReference type="InterPro" id="IPR027417">
    <property type="entry name" value="P-loop_NTPase"/>
</dbReference>
<dbReference type="SUPFAM" id="SSF82919">
    <property type="entry name" value="Zn-finger domain of Sec23/24"/>
    <property type="match status" value="1"/>
</dbReference>
<dbReference type="InterPro" id="IPR005225">
    <property type="entry name" value="Small_GTP-bd"/>
</dbReference>
<dbReference type="Pfam" id="PF00071">
    <property type="entry name" value="Ras"/>
    <property type="match status" value="2"/>
</dbReference>
<dbReference type="InterPro" id="IPR001806">
    <property type="entry name" value="Small_GTPase"/>
</dbReference>
<dbReference type="AlphaFoldDB" id="A0A210QA53"/>
<feature type="region of interest" description="Disordered" evidence="3">
    <location>
        <begin position="269"/>
        <end position="304"/>
    </location>
</feature>
<proteinExistence type="predicted"/>
<evidence type="ECO:0000313" key="5">
    <source>
        <dbReference type="Proteomes" id="UP000242188"/>
    </source>
</evidence>
<dbReference type="InterPro" id="IPR036174">
    <property type="entry name" value="Znf_Sec23_Sec24_sf"/>
</dbReference>
<dbReference type="GO" id="GO:0007165">
    <property type="term" value="P:signal transduction"/>
    <property type="evidence" value="ECO:0007669"/>
    <property type="project" value="InterPro"/>
</dbReference>
<dbReference type="Gene3D" id="3.40.50.300">
    <property type="entry name" value="P-loop containing nucleotide triphosphate hydrolases"/>
    <property type="match status" value="2"/>
</dbReference>
<name>A0A210QA53_MIZYE</name>
<dbReference type="GO" id="GO:0005525">
    <property type="term" value="F:GTP binding"/>
    <property type="evidence" value="ECO:0007669"/>
    <property type="project" value="UniProtKB-KW"/>
</dbReference>
<dbReference type="GO" id="GO:0008270">
    <property type="term" value="F:zinc ion binding"/>
    <property type="evidence" value="ECO:0007669"/>
    <property type="project" value="InterPro"/>
</dbReference>
<evidence type="ECO:0000256" key="2">
    <source>
        <dbReference type="ARBA" id="ARBA00023134"/>
    </source>
</evidence>
<dbReference type="PANTHER" id="PTHR24070">
    <property type="entry name" value="RAS, DI-RAS, AND RHEB FAMILY MEMBERS OF SMALL GTPASE SUPERFAMILY"/>
    <property type="match status" value="1"/>
</dbReference>
<organism evidence="4 5">
    <name type="scientific">Mizuhopecten yessoensis</name>
    <name type="common">Japanese scallop</name>
    <name type="synonym">Patinopecten yessoensis</name>
    <dbReference type="NCBI Taxonomy" id="6573"/>
    <lineage>
        <taxon>Eukaryota</taxon>
        <taxon>Metazoa</taxon>
        <taxon>Spiralia</taxon>
        <taxon>Lophotrochozoa</taxon>
        <taxon>Mollusca</taxon>
        <taxon>Bivalvia</taxon>
        <taxon>Autobranchia</taxon>
        <taxon>Pteriomorphia</taxon>
        <taxon>Pectinida</taxon>
        <taxon>Pectinoidea</taxon>
        <taxon>Pectinidae</taxon>
        <taxon>Mizuhopecten</taxon>
    </lineage>
</organism>
<dbReference type="PRINTS" id="PR00449">
    <property type="entry name" value="RASTRNSFRMNG"/>
</dbReference>
<dbReference type="GO" id="GO:0030127">
    <property type="term" value="C:COPII vesicle coat"/>
    <property type="evidence" value="ECO:0007669"/>
    <property type="project" value="InterPro"/>
</dbReference>
<dbReference type="FunFam" id="3.40.50.300:FF:001447">
    <property type="entry name" value="Ras-related protein Rab-1B"/>
    <property type="match status" value="1"/>
</dbReference>
<dbReference type="Proteomes" id="UP000242188">
    <property type="component" value="Unassembled WGS sequence"/>
</dbReference>
<dbReference type="SMART" id="SM00174">
    <property type="entry name" value="RHO"/>
    <property type="match status" value="1"/>
</dbReference>
<sequence>MEFGGNYVYVGGGGEEDTELVTDQDHKELVPTAPQGDQDSGDTCLLDILDTAGQEEYSTTRDQYTRTGDAFLLVYSITDKYSLEEAEAIYDMMLKIKGETRVPAVLCGNKVDLDATRVVTHDEGKALAQKLGIPFMETSAKDGTNICEVFETLVMEVPRLEPSYKVVILGSGAVGKSAVTVRYTTNTFVDCYDPTIEDSYRKNVHIKGLREKHRKAGTDKKSQSTSERSQSATSEVAQAGGTERPQSASSKGEDTGIFAQMRRLLSFKKSGSAEQQRPTSAPVGRAPPPPPPLPPSVTTKTSKKYEKATSNVVLVSLKTLDDPLATATGDPVRCGNCDAVLSSISNTVQEAENLNWNCEFCQKENILPNTKKDEIPCEAIIDYIMSPPAPSDTEAGQQAGATGTEKDKLNLGKGYTIYCIDISGSMGYSTKLPELQVAWKKARDRSSNFDTQVTRLAAIKEALKRQLERLKLENPDRRVILVQFANDVTIIGDGAQEPFLVDSHIKDSFDGLVACGKQYAQQMDTRTLEESYDDITAKITDMHTRDCTALGPALATAIGMVTGTKGSEVILCTDGAPNSGIGRLHSSDTTCKDYFTMVGNYAKENGIVVSILAVEGEPVGLENVSPCANISGGDVDVLAPLEIMRQLRLISQNYIVATNVCLVFQLHPELEVDDEDFPKGSSQIVKEVGNATRDTDVTFFFKRRNNNKDLDVERLPFQVRVSFTMKDGRKMMRIISKSMDVTKDRAKMEEGMNVAVVGLATAQQTADLASKGKVEMARNKLTSVNRMLNNACNTDEQKEERYTFRAECAELHQNLNDRLSSNRYSARDSDNSSRVYSKMMKHSSARFTGASNCKKSNIASKRQTTDSEVRQQYYGYMS</sequence>
<dbReference type="Gene3D" id="3.40.50.410">
    <property type="entry name" value="von Willebrand factor, type A domain"/>
    <property type="match status" value="1"/>
</dbReference>
<dbReference type="SUPFAM" id="SSF52540">
    <property type="entry name" value="P-loop containing nucleoside triphosphate hydrolases"/>
    <property type="match status" value="2"/>
</dbReference>
<dbReference type="SMART" id="SM00175">
    <property type="entry name" value="RAB"/>
    <property type="match status" value="1"/>
</dbReference>
<evidence type="ECO:0000256" key="1">
    <source>
        <dbReference type="ARBA" id="ARBA00022741"/>
    </source>
</evidence>
<evidence type="ECO:0000256" key="3">
    <source>
        <dbReference type="SAM" id="MobiDB-lite"/>
    </source>
</evidence>
<keyword evidence="2" id="KW-0342">GTP-binding</keyword>
<dbReference type="SMART" id="SM00173">
    <property type="entry name" value="RAS"/>
    <property type="match status" value="1"/>
</dbReference>
<dbReference type="Gene3D" id="2.30.30.380">
    <property type="entry name" value="Zn-finger domain of Sec23/24"/>
    <property type="match status" value="1"/>
</dbReference>
<dbReference type="GO" id="GO:0003924">
    <property type="term" value="F:GTPase activity"/>
    <property type="evidence" value="ECO:0007669"/>
    <property type="project" value="InterPro"/>
</dbReference>
<dbReference type="NCBIfam" id="TIGR00231">
    <property type="entry name" value="small_GTP"/>
    <property type="match status" value="1"/>
</dbReference>
<gene>
    <name evidence="4" type="ORF">KP79_PYT01538</name>
</gene>
<comment type="caution">
    <text evidence="4">The sequence shown here is derived from an EMBL/GenBank/DDBJ whole genome shotgun (WGS) entry which is preliminary data.</text>
</comment>
<dbReference type="InterPro" id="IPR020849">
    <property type="entry name" value="Small_GTPase_Ras-type"/>
</dbReference>
<evidence type="ECO:0000313" key="4">
    <source>
        <dbReference type="EMBL" id="OWF45608.1"/>
    </source>
</evidence>
<dbReference type="PROSITE" id="PS51421">
    <property type="entry name" value="RAS"/>
    <property type="match status" value="1"/>
</dbReference>
<dbReference type="EMBL" id="NEDP02004426">
    <property type="protein sequence ID" value="OWF45608.1"/>
    <property type="molecule type" value="Genomic_DNA"/>
</dbReference>
<feature type="region of interest" description="Disordered" evidence="3">
    <location>
        <begin position="207"/>
        <end position="254"/>
    </location>
</feature>
<dbReference type="GO" id="GO:0006888">
    <property type="term" value="P:endoplasmic reticulum to Golgi vesicle-mediated transport"/>
    <property type="evidence" value="ECO:0007669"/>
    <property type="project" value="InterPro"/>
</dbReference>
<dbReference type="STRING" id="6573.A0A210QA53"/>
<keyword evidence="1" id="KW-0547">Nucleotide-binding</keyword>